<organism evidence="1">
    <name type="scientific">marine sediment metagenome</name>
    <dbReference type="NCBI Taxonomy" id="412755"/>
    <lineage>
        <taxon>unclassified sequences</taxon>
        <taxon>metagenomes</taxon>
        <taxon>ecological metagenomes</taxon>
    </lineage>
</organism>
<sequence length="76" mass="8692">MQVDMTPRGWSGYDRGQIAAVIAYLLEKWPIAEIRTSRQKLIVDVDRQPFVSSEEVEEARRTIAELGPWEKTGSQT</sequence>
<dbReference type="AlphaFoldDB" id="A0A0F9W1U0"/>
<reference evidence="1" key="1">
    <citation type="journal article" date="2015" name="Nature">
        <title>Complex archaea that bridge the gap between prokaryotes and eukaryotes.</title>
        <authorList>
            <person name="Spang A."/>
            <person name="Saw J.H."/>
            <person name="Jorgensen S.L."/>
            <person name="Zaremba-Niedzwiedzka K."/>
            <person name="Martijn J."/>
            <person name="Lind A.E."/>
            <person name="van Eijk R."/>
            <person name="Schleper C."/>
            <person name="Guy L."/>
            <person name="Ettema T.J."/>
        </authorList>
    </citation>
    <scope>NUCLEOTIDE SEQUENCE</scope>
</reference>
<gene>
    <name evidence="1" type="ORF">LCGC14_0414280</name>
</gene>
<accession>A0A0F9W1U0</accession>
<protein>
    <submittedName>
        <fullName evidence="1">Uncharacterized protein</fullName>
    </submittedName>
</protein>
<proteinExistence type="predicted"/>
<comment type="caution">
    <text evidence="1">The sequence shown here is derived from an EMBL/GenBank/DDBJ whole genome shotgun (WGS) entry which is preliminary data.</text>
</comment>
<name>A0A0F9W1U0_9ZZZZ</name>
<dbReference type="EMBL" id="LAZR01000370">
    <property type="protein sequence ID" value="KKN72033.1"/>
    <property type="molecule type" value="Genomic_DNA"/>
</dbReference>
<evidence type="ECO:0000313" key="1">
    <source>
        <dbReference type="EMBL" id="KKN72033.1"/>
    </source>
</evidence>